<sequence>MQRVGSKTNWVFLKRAAAGISYGLGGMSSSSSPPLSFALLSMNLISQNHSKASS</sequence>
<dbReference type="AlphaFoldDB" id="W9QZ90"/>
<accession>W9QZ90</accession>
<dbReference type="EMBL" id="KE344398">
    <property type="protein sequence ID" value="EXB60672.1"/>
    <property type="molecule type" value="Genomic_DNA"/>
</dbReference>
<protein>
    <submittedName>
        <fullName evidence="1">Uncharacterized protein</fullName>
    </submittedName>
</protein>
<evidence type="ECO:0000313" key="1">
    <source>
        <dbReference type="EMBL" id="EXB60672.1"/>
    </source>
</evidence>
<reference evidence="2" key="1">
    <citation type="submission" date="2013-01" db="EMBL/GenBank/DDBJ databases">
        <title>Draft Genome Sequence of a Mulberry Tree, Morus notabilis C.K. Schneid.</title>
        <authorList>
            <person name="He N."/>
            <person name="Zhao S."/>
        </authorList>
    </citation>
    <scope>NUCLEOTIDE SEQUENCE</scope>
</reference>
<name>W9QZ90_9ROSA</name>
<keyword evidence="2" id="KW-1185">Reference proteome</keyword>
<proteinExistence type="predicted"/>
<dbReference type="Proteomes" id="UP000030645">
    <property type="component" value="Unassembled WGS sequence"/>
</dbReference>
<gene>
    <name evidence="1" type="ORF">L484_016026</name>
</gene>
<evidence type="ECO:0000313" key="2">
    <source>
        <dbReference type="Proteomes" id="UP000030645"/>
    </source>
</evidence>
<organism evidence="1 2">
    <name type="scientific">Morus notabilis</name>
    <dbReference type="NCBI Taxonomy" id="981085"/>
    <lineage>
        <taxon>Eukaryota</taxon>
        <taxon>Viridiplantae</taxon>
        <taxon>Streptophyta</taxon>
        <taxon>Embryophyta</taxon>
        <taxon>Tracheophyta</taxon>
        <taxon>Spermatophyta</taxon>
        <taxon>Magnoliopsida</taxon>
        <taxon>eudicotyledons</taxon>
        <taxon>Gunneridae</taxon>
        <taxon>Pentapetalae</taxon>
        <taxon>rosids</taxon>
        <taxon>fabids</taxon>
        <taxon>Rosales</taxon>
        <taxon>Moraceae</taxon>
        <taxon>Moreae</taxon>
        <taxon>Morus</taxon>
    </lineage>
</organism>